<dbReference type="InterPro" id="IPR052787">
    <property type="entry name" value="MAVS"/>
</dbReference>
<keyword evidence="3" id="KW-1185">Reference proteome</keyword>
<gene>
    <name evidence="2" type="ORF">PLOB_00039014</name>
</gene>
<name>A0ABN8P872_9CNID</name>
<accession>A0ABN8P872</accession>
<protein>
    <recommendedName>
        <fullName evidence="4">DUF3504 domain-containing protein</fullName>
    </recommendedName>
</protein>
<dbReference type="InterPro" id="IPR013762">
    <property type="entry name" value="Integrase-like_cat_sf"/>
</dbReference>
<dbReference type="PANTHER" id="PTHR21446">
    <property type="entry name" value="DUF3504 DOMAIN-CONTAINING PROTEIN"/>
    <property type="match status" value="1"/>
</dbReference>
<proteinExistence type="predicted"/>
<organism evidence="2 3">
    <name type="scientific">Porites lobata</name>
    <dbReference type="NCBI Taxonomy" id="104759"/>
    <lineage>
        <taxon>Eukaryota</taxon>
        <taxon>Metazoa</taxon>
        <taxon>Cnidaria</taxon>
        <taxon>Anthozoa</taxon>
        <taxon>Hexacorallia</taxon>
        <taxon>Scleractinia</taxon>
        <taxon>Fungiina</taxon>
        <taxon>Poritidae</taxon>
        <taxon>Porites</taxon>
    </lineage>
</organism>
<dbReference type="EMBL" id="CALNXK010000059">
    <property type="protein sequence ID" value="CAH3137472.1"/>
    <property type="molecule type" value="Genomic_DNA"/>
</dbReference>
<dbReference type="PANTHER" id="PTHR21446:SF12">
    <property type="entry name" value="POTASSIUM CHANNEL TETRAMERIZATION DOMAIN CONTAINING 1"/>
    <property type="match status" value="1"/>
</dbReference>
<dbReference type="SUPFAM" id="SSF56349">
    <property type="entry name" value="DNA breaking-rejoining enzymes"/>
    <property type="match status" value="1"/>
</dbReference>
<evidence type="ECO:0000313" key="3">
    <source>
        <dbReference type="Proteomes" id="UP001159405"/>
    </source>
</evidence>
<evidence type="ECO:0008006" key="4">
    <source>
        <dbReference type="Google" id="ProtNLM"/>
    </source>
</evidence>
<keyword evidence="1" id="KW-0233">DNA recombination</keyword>
<sequence>MKQQGEESVKHKPCIENEDLRRLKESAVMSPSTPQGLLNNVWFHITLYFCRRGREGQRNLKKSSFVFLQDENGKRYATMAHDEASKNHQGGLSDNTVSFEKLGRMYQTAHPNDGYNALRLYLEKLNPECSAFFQYPKRSWKRPQEGVWFENRCLGVNKLGDMMKILSKAAILSKIYTNHSVRATAITLWSDAGLSNRHIMSLSGHRNENSLRSYNTRPSSQQLQLCSNVLSTALNSADQHLLPQKVTLQPHLTSGIATCTIPTHAEYLLPPR</sequence>
<evidence type="ECO:0000313" key="2">
    <source>
        <dbReference type="EMBL" id="CAH3137472.1"/>
    </source>
</evidence>
<dbReference type="InterPro" id="IPR011010">
    <property type="entry name" value="DNA_brk_join_enz"/>
</dbReference>
<dbReference type="Gene3D" id="1.10.443.10">
    <property type="entry name" value="Intergrase catalytic core"/>
    <property type="match status" value="1"/>
</dbReference>
<comment type="caution">
    <text evidence="2">The sequence shown here is derived from an EMBL/GenBank/DDBJ whole genome shotgun (WGS) entry which is preliminary data.</text>
</comment>
<dbReference type="Proteomes" id="UP001159405">
    <property type="component" value="Unassembled WGS sequence"/>
</dbReference>
<reference evidence="2 3" key="1">
    <citation type="submission" date="2022-05" db="EMBL/GenBank/DDBJ databases">
        <authorList>
            <consortium name="Genoscope - CEA"/>
            <person name="William W."/>
        </authorList>
    </citation>
    <scope>NUCLEOTIDE SEQUENCE [LARGE SCALE GENOMIC DNA]</scope>
</reference>
<evidence type="ECO:0000256" key="1">
    <source>
        <dbReference type="ARBA" id="ARBA00023172"/>
    </source>
</evidence>